<name>A0A1I0JVA9_9BACT</name>
<keyword evidence="3" id="KW-1185">Reference proteome</keyword>
<feature type="domain" description="Peptidase C39-like" evidence="1">
    <location>
        <begin position="26"/>
        <end position="161"/>
    </location>
</feature>
<dbReference type="AlphaFoldDB" id="A0A1I0JVA9"/>
<accession>A0A1I0JVA9</accession>
<proteinExistence type="predicted"/>
<sequence length="419" mass="43483">MSIRRSVTSESLPVQALRADAPTSLPHINQLRPKGASSSNYVNGPYNCAPAVVAMVARSWGKQGQLNDAQLINSLGKGVVTSQGTTPEGVAQMLGRIGVPLAGEALAGQYSDAALQQHLQQGNSLIAQVGVNDRATGQDSAHYVLIHKATADGNYVVSDPMANKPYVITPQQLREAVGRAPPDGGLLIPVGGPGNASAAAAASSLATGQPVETARMAPGDAFVGASRTSRGTAEMPLPSLLPSAPPSRGEGATVLPSRAGAESLLQGLNTATLASTTGAFAGSPVAAPPLEVPVPAAFSVPDNALEGIDTRFHEAAVAGPALPLSTAEQHNLASLNVHYGQESVQAAPVKEQITSQEQNVEQISRELLSRKERKDPALNGLLARLESSLFAKDRQVLNRIKREDLKDPGIGKKTWIDSF</sequence>
<dbReference type="EMBL" id="FOIJ01000008">
    <property type="protein sequence ID" value="SEU14836.1"/>
    <property type="molecule type" value="Genomic_DNA"/>
</dbReference>
<reference evidence="3" key="1">
    <citation type="submission" date="2016-10" db="EMBL/GenBank/DDBJ databases">
        <authorList>
            <person name="Varghese N."/>
            <person name="Submissions S."/>
        </authorList>
    </citation>
    <scope>NUCLEOTIDE SEQUENCE [LARGE SCALE GENOMIC DNA]</scope>
    <source>
        <strain evidence="3">DSM 16858</strain>
    </source>
</reference>
<dbReference type="Proteomes" id="UP000199181">
    <property type="component" value="Unassembled WGS sequence"/>
</dbReference>
<evidence type="ECO:0000313" key="2">
    <source>
        <dbReference type="EMBL" id="SEU14836.1"/>
    </source>
</evidence>
<organism evidence="2 3">
    <name type="scientific">Stigmatella erecta</name>
    <dbReference type="NCBI Taxonomy" id="83460"/>
    <lineage>
        <taxon>Bacteria</taxon>
        <taxon>Pseudomonadati</taxon>
        <taxon>Myxococcota</taxon>
        <taxon>Myxococcia</taxon>
        <taxon>Myxococcales</taxon>
        <taxon>Cystobacterineae</taxon>
        <taxon>Archangiaceae</taxon>
        <taxon>Stigmatella</taxon>
    </lineage>
</organism>
<dbReference type="Pfam" id="PF13529">
    <property type="entry name" value="Peptidase_C39_2"/>
    <property type="match status" value="1"/>
</dbReference>
<dbReference type="InterPro" id="IPR039564">
    <property type="entry name" value="Peptidase_C39-like"/>
</dbReference>
<gene>
    <name evidence="2" type="ORF">SAMN05443639_108161</name>
</gene>
<dbReference type="RefSeq" id="WP_093521787.1">
    <property type="nucleotide sequence ID" value="NZ_FOIJ01000008.1"/>
</dbReference>
<protein>
    <submittedName>
        <fullName evidence="2">Peptidase_C39 like family protein</fullName>
    </submittedName>
</protein>
<evidence type="ECO:0000313" key="3">
    <source>
        <dbReference type="Proteomes" id="UP000199181"/>
    </source>
</evidence>
<evidence type="ECO:0000259" key="1">
    <source>
        <dbReference type="Pfam" id="PF13529"/>
    </source>
</evidence>
<dbReference type="Gene3D" id="3.90.70.10">
    <property type="entry name" value="Cysteine proteinases"/>
    <property type="match status" value="1"/>
</dbReference>